<evidence type="ECO:0000256" key="2">
    <source>
        <dbReference type="ARBA" id="ARBA00022723"/>
    </source>
</evidence>
<evidence type="ECO:0000313" key="6">
    <source>
        <dbReference type="EMBL" id="ATX75859.1"/>
    </source>
</evidence>
<evidence type="ECO:0000259" key="5">
    <source>
        <dbReference type="Pfam" id="PF00383"/>
    </source>
</evidence>
<dbReference type="InterPro" id="IPR050202">
    <property type="entry name" value="Cyt/Deoxycyt_deaminase"/>
</dbReference>
<sequence>MNKKPQIDDYLTKIAFETVGEFQLSTQWLTAGTVACALRCETEKIYTGICIDLACGLGFCAEHSAVASMLKDRETRVLEIVAVTQDNIIPPCGRCREMLLQINTENKNTLVTVQNNIAVTLCELMPFHWMESYKKT</sequence>
<dbReference type="PANTHER" id="PTHR11644:SF2">
    <property type="entry name" value="CYTIDINE DEAMINASE"/>
    <property type="match status" value="1"/>
</dbReference>
<gene>
    <name evidence="6" type="ORF">REIFOR_00691</name>
</gene>
<dbReference type="EMBL" id="CP011797">
    <property type="protein sequence ID" value="ATX75859.1"/>
    <property type="molecule type" value="Genomic_DNA"/>
</dbReference>
<dbReference type="InterPro" id="IPR016193">
    <property type="entry name" value="Cytidine_deaminase-like"/>
</dbReference>
<dbReference type="AlphaFoldDB" id="A0A2K8KP80"/>
<keyword evidence="7" id="KW-1185">Reference proteome</keyword>
<dbReference type="CDD" id="cd01283">
    <property type="entry name" value="cytidine_deaminase"/>
    <property type="match status" value="1"/>
</dbReference>
<organism evidence="6 7">
    <name type="scientific">Reinekea forsetii</name>
    <dbReference type="NCBI Taxonomy" id="1336806"/>
    <lineage>
        <taxon>Bacteria</taxon>
        <taxon>Pseudomonadati</taxon>
        <taxon>Pseudomonadota</taxon>
        <taxon>Gammaproteobacteria</taxon>
        <taxon>Oceanospirillales</taxon>
        <taxon>Saccharospirillaceae</taxon>
        <taxon>Reinekea</taxon>
    </lineage>
</organism>
<dbReference type="GO" id="GO:0072527">
    <property type="term" value="P:pyrimidine-containing compound metabolic process"/>
    <property type="evidence" value="ECO:0007669"/>
    <property type="project" value="UniProtKB-ARBA"/>
</dbReference>
<dbReference type="SUPFAM" id="SSF53927">
    <property type="entry name" value="Cytidine deaminase-like"/>
    <property type="match status" value="1"/>
</dbReference>
<dbReference type="Pfam" id="PF00383">
    <property type="entry name" value="dCMP_cyt_deam_1"/>
    <property type="match status" value="1"/>
</dbReference>
<accession>A0A2K8KP80</accession>
<dbReference type="GO" id="GO:0055086">
    <property type="term" value="P:nucleobase-containing small molecule metabolic process"/>
    <property type="evidence" value="ECO:0007669"/>
    <property type="project" value="UniProtKB-ARBA"/>
</dbReference>
<name>A0A2K8KP80_9GAMM</name>
<keyword evidence="2" id="KW-0479">Metal-binding</keyword>
<evidence type="ECO:0000256" key="4">
    <source>
        <dbReference type="ARBA" id="ARBA00022833"/>
    </source>
</evidence>
<dbReference type="GO" id="GO:0004126">
    <property type="term" value="F:cytidine deaminase activity"/>
    <property type="evidence" value="ECO:0007669"/>
    <property type="project" value="TreeGrafter"/>
</dbReference>
<dbReference type="RefSeq" id="WP_145980220.1">
    <property type="nucleotide sequence ID" value="NZ_CP011797.1"/>
</dbReference>
<dbReference type="OrthoDB" id="9795347at2"/>
<dbReference type="GO" id="GO:0005829">
    <property type="term" value="C:cytosol"/>
    <property type="evidence" value="ECO:0007669"/>
    <property type="project" value="TreeGrafter"/>
</dbReference>
<proteinExistence type="inferred from homology"/>
<dbReference type="PROSITE" id="PS00903">
    <property type="entry name" value="CYT_DCMP_DEAMINASES_1"/>
    <property type="match status" value="1"/>
</dbReference>
<reference evidence="6 7" key="1">
    <citation type="journal article" date="2017" name="Environ. Microbiol.">
        <title>Genomic and physiological analyses of 'Reinekea forsetii' reveal a versatile opportunistic lifestyle during spring algae blooms.</title>
        <authorList>
            <person name="Avci B."/>
            <person name="Hahnke R.L."/>
            <person name="Chafee M."/>
            <person name="Fischer T."/>
            <person name="Gruber-Vodicka H."/>
            <person name="Tegetmeyer H.E."/>
            <person name="Harder J."/>
            <person name="Fuchs B.M."/>
            <person name="Amann R.I."/>
            <person name="Teeling H."/>
        </authorList>
    </citation>
    <scope>NUCLEOTIDE SEQUENCE [LARGE SCALE GENOMIC DNA]</scope>
    <source>
        <strain evidence="6 7">Hel1_31_D35</strain>
    </source>
</reference>
<protein>
    <submittedName>
        <fullName evidence="6">CMP deaminase</fullName>
    </submittedName>
</protein>
<evidence type="ECO:0000256" key="3">
    <source>
        <dbReference type="ARBA" id="ARBA00022801"/>
    </source>
</evidence>
<feature type="domain" description="CMP/dCMP-type deaminase" evidence="5">
    <location>
        <begin position="30"/>
        <end position="105"/>
    </location>
</feature>
<dbReference type="InterPro" id="IPR016192">
    <property type="entry name" value="APOBEC/CMP_deaminase_Zn-bd"/>
</dbReference>
<dbReference type="InterPro" id="IPR002125">
    <property type="entry name" value="CMP_dCMP_dom"/>
</dbReference>
<keyword evidence="3" id="KW-0378">Hydrolase</keyword>
<dbReference type="GO" id="GO:0042802">
    <property type="term" value="F:identical protein binding"/>
    <property type="evidence" value="ECO:0007669"/>
    <property type="project" value="UniProtKB-ARBA"/>
</dbReference>
<dbReference type="GO" id="GO:0008270">
    <property type="term" value="F:zinc ion binding"/>
    <property type="evidence" value="ECO:0007669"/>
    <property type="project" value="InterPro"/>
</dbReference>
<dbReference type="Proteomes" id="UP000229757">
    <property type="component" value="Chromosome"/>
</dbReference>
<dbReference type="PANTHER" id="PTHR11644">
    <property type="entry name" value="CYTIDINE DEAMINASE"/>
    <property type="match status" value="1"/>
</dbReference>
<evidence type="ECO:0000256" key="1">
    <source>
        <dbReference type="ARBA" id="ARBA00006576"/>
    </source>
</evidence>
<dbReference type="KEGG" id="rfo:REIFOR_00691"/>
<comment type="similarity">
    <text evidence="1">Belongs to the cytidine and deoxycytidylate deaminase family.</text>
</comment>
<dbReference type="Gene3D" id="3.40.140.10">
    <property type="entry name" value="Cytidine Deaminase, domain 2"/>
    <property type="match status" value="1"/>
</dbReference>
<keyword evidence="4" id="KW-0862">Zinc</keyword>
<evidence type="ECO:0000313" key="7">
    <source>
        <dbReference type="Proteomes" id="UP000229757"/>
    </source>
</evidence>